<dbReference type="Proteomes" id="UP000006732">
    <property type="component" value="Chromosome"/>
</dbReference>
<evidence type="ECO:0000256" key="6">
    <source>
        <dbReference type="ARBA" id="ARBA00022989"/>
    </source>
</evidence>
<dbReference type="STRING" id="338966.Ppro_0601"/>
<dbReference type="GO" id="GO:0046933">
    <property type="term" value="F:proton-transporting ATP synthase activity, rotational mechanism"/>
    <property type="evidence" value="ECO:0007669"/>
    <property type="project" value="UniProtKB-UniRule"/>
</dbReference>
<evidence type="ECO:0000256" key="12">
    <source>
        <dbReference type="ARBA" id="ARBA00037847"/>
    </source>
</evidence>
<sequence length="141" mass="15826">MIELNLAFIIQILNFCVLVIILNLFLYKPIRRVMADRRQVIESARSTADSVDQEVRDKMALYEGRLQEAKAEATLRRTEAIRQAQAEETALLDTARSEAAASLAGIRDNVARESAQARMLLEQHALALSDDICEKILGRSL</sequence>
<dbReference type="EMBL" id="CP000482">
    <property type="protein sequence ID" value="ABK98232.1"/>
    <property type="molecule type" value="Genomic_DNA"/>
</dbReference>
<feature type="transmembrane region" description="Helical" evidence="13">
    <location>
        <begin position="6"/>
        <end position="27"/>
    </location>
</feature>
<keyword evidence="13" id="KW-0997">Cell inner membrane</keyword>
<proteinExistence type="inferred from homology"/>
<dbReference type="GO" id="GO:0012505">
    <property type="term" value="C:endomembrane system"/>
    <property type="evidence" value="ECO:0007669"/>
    <property type="project" value="UniProtKB-SubCell"/>
</dbReference>
<dbReference type="eggNOG" id="COG0711">
    <property type="taxonomic scope" value="Bacteria"/>
</dbReference>
<gene>
    <name evidence="13" type="primary">atpF</name>
    <name evidence="15" type="ordered locus">Ppro_0601</name>
</gene>
<evidence type="ECO:0000256" key="10">
    <source>
        <dbReference type="ARBA" id="ARBA00025198"/>
    </source>
</evidence>
<dbReference type="InterPro" id="IPR050059">
    <property type="entry name" value="ATP_synthase_B_chain"/>
</dbReference>
<evidence type="ECO:0000256" key="13">
    <source>
        <dbReference type="HAMAP-Rule" id="MF_01398"/>
    </source>
</evidence>
<protein>
    <recommendedName>
        <fullName evidence="13">ATP synthase subunit b</fullName>
    </recommendedName>
    <alternativeName>
        <fullName evidence="13">ATP synthase F(0) sector subunit b</fullName>
    </alternativeName>
    <alternativeName>
        <fullName evidence="13">ATPase subunit I</fullName>
    </alternativeName>
    <alternativeName>
        <fullName evidence="13">F-type ATPase subunit b</fullName>
        <shortName evidence="13">F-ATPase subunit b</shortName>
    </alternativeName>
</protein>
<dbReference type="RefSeq" id="WP_011734545.1">
    <property type="nucleotide sequence ID" value="NC_008609.1"/>
</dbReference>
<dbReference type="KEGG" id="ppd:Ppro_0601"/>
<dbReference type="GO" id="GO:0045259">
    <property type="term" value="C:proton-transporting ATP synthase complex"/>
    <property type="evidence" value="ECO:0007669"/>
    <property type="project" value="UniProtKB-KW"/>
</dbReference>
<comment type="subunit">
    <text evidence="13">F-type ATPases have 2 components, F(1) - the catalytic core - and F(0) - the membrane proton channel. F(1) has five subunits: alpha(3), beta(3), gamma(1), delta(1), epsilon(1). F(0) has three main subunits: a(1), b(2) and c(10-14). The alpha and beta chains form an alternating ring which encloses part of the gamma chain. F(1) is attached to F(0) by a central stalk formed by the gamma and epsilon chains, while a peripheral stalk is formed by the delta and b chains.</text>
</comment>
<comment type="function">
    <text evidence="11">Component of the F(0) channel, it forms part of the peripheral stalk, linking F(1) to F(0). The b'-subunit is a diverged and duplicated form of b found in plants and photosynthetic bacteria.</text>
</comment>
<comment type="similarity">
    <text evidence="1 13 14">Belongs to the ATPase B chain family.</text>
</comment>
<dbReference type="GO" id="GO:0005886">
    <property type="term" value="C:plasma membrane"/>
    <property type="evidence" value="ECO:0007669"/>
    <property type="project" value="UniProtKB-SubCell"/>
</dbReference>
<evidence type="ECO:0000256" key="5">
    <source>
        <dbReference type="ARBA" id="ARBA00022781"/>
    </source>
</evidence>
<evidence type="ECO:0000256" key="3">
    <source>
        <dbReference type="ARBA" id="ARBA00022547"/>
    </source>
</evidence>
<keyword evidence="5 13" id="KW-0375">Hydrogen ion transport</keyword>
<dbReference type="PANTHER" id="PTHR33445">
    <property type="entry name" value="ATP SYNTHASE SUBUNIT B', CHLOROPLASTIC"/>
    <property type="match status" value="1"/>
</dbReference>
<dbReference type="OrthoDB" id="9794968at2"/>
<dbReference type="HAMAP" id="MF_01398">
    <property type="entry name" value="ATP_synth_b_bprime"/>
    <property type="match status" value="1"/>
</dbReference>
<comment type="subcellular location">
    <subcellularLocation>
        <location evidence="13">Cell inner membrane</location>
        <topology evidence="13">Single-pass membrane protein</topology>
    </subcellularLocation>
    <subcellularLocation>
        <location evidence="12">Endomembrane system</location>
        <topology evidence="12">Single-pass membrane protein</topology>
    </subcellularLocation>
</comment>
<evidence type="ECO:0000256" key="2">
    <source>
        <dbReference type="ARBA" id="ARBA00022448"/>
    </source>
</evidence>
<dbReference type="PANTHER" id="PTHR33445:SF2">
    <property type="entry name" value="ATP SYNTHASE SUBUNIT B', CHLOROPLASTIC"/>
    <property type="match status" value="1"/>
</dbReference>
<evidence type="ECO:0000313" key="16">
    <source>
        <dbReference type="Proteomes" id="UP000006732"/>
    </source>
</evidence>
<dbReference type="InterPro" id="IPR002146">
    <property type="entry name" value="ATP_synth_b/b'su_bac/chlpt"/>
</dbReference>
<organism evidence="15 16">
    <name type="scientific">Pelobacter propionicus (strain DSM 2379 / NBRC 103807 / OttBd1)</name>
    <dbReference type="NCBI Taxonomy" id="338966"/>
    <lineage>
        <taxon>Bacteria</taxon>
        <taxon>Pseudomonadati</taxon>
        <taxon>Thermodesulfobacteriota</taxon>
        <taxon>Desulfuromonadia</taxon>
        <taxon>Desulfuromonadales</taxon>
        <taxon>Desulfuromonadaceae</taxon>
        <taxon>Pelobacter</taxon>
    </lineage>
</organism>
<evidence type="ECO:0000256" key="7">
    <source>
        <dbReference type="ARBA" id="ARBA00023065"/>
    </source>
</evidence>
<accession>A1ALL2</accession>
<dbReference type="AlphaFoldDB" id="A1ALL2"/>
<dbReference type="Pfam" id="PF00430">
    <property type="entry name" value="ATP-synt_B"/>
    <property type="match status" value="1"/>
</dbReference>
<evidence type="ECO:0000256" key="11">
    <source>
        <dbReference type="ARBA" id="ARBA00025614"/>
    </source>
</evidence>
<name>A1ALL2_PELPD</name>
<keyword evidence="4 13" id="KW-0812">Transmembrane</keyword>
<dbReference type="CDD" id="cd06503">
    <property type="entry name" value="ATP-synt_Fo_b"/>
    <property type="match status" value="1"/>
</dbReference>
<keyword evidence="3 13" id="KW-0138">CF(0)</keyword>
<evidence type="ECO:0000256" key="4">
    <source>
        <dbReference type="ARBA" id="ARBA00022692"/>
    </source>
</evidence>
<evidence type="ECO:0000256" key="1">
    <source>
        <dbReference type="ARBA" id="ARBA00005513"/>
    </source>
</evidence>
<dbReference type="HOGENOM" id="CLU_079215_9_3_7"/>
<keyword evidence="13" id="KW-1003">Cell membrane</keyword>
<keyword evidence="8 13" id="KW-0472">Membrane</keyword>
<evidence type="ECO:0000256" key="14">
    <source>
        <dbReference type="RuleBase" id="RU003848"/>
    </source>
</evidence>
<evidence type="ECO:0000256" key="8">
    <source>
        <dbReference type="ARBA" id="ARBA00023136"/>
    </source>
</evidence>
<keyword evidence="7 13" id="KW-0406">Ion transport</keyword>
<keyword evidence="16" id="KW-1185">Reference proteome</keyword>
<evidence type="ECO:0000313" key="15">
    <source>
        <dbReference type="EMBL" id="ABK98232.1"/>
    </source>
</evidence>
<evidence type="ECO:0000256" key="9">
    <source>
        <dbReference type="ARBA" id="ARBA00023310"/>
    </source>
</evidence>
<reference evidence="15 16" key="1">
    <citation type="submission" date="2006-10" db="EMBL/GenBank/DDBJ databases">
        <title>Complete sequence of chromosome of Pelobacter propionicus DSM 2379.</title>
        <authorList>
            <consortium name="US DOE Joint Genome Institute"/>
            <person name="Copeland A."/>
            <person name="Lucas S."/>
            <person name="Lapidus A."/>
            <person name="Barry K."/>
            <person name="Detter J.C."/>
            <person name="Glavina del Rio T."/>
            <person name="Hammon N."/>
            <person name="Israni S."/>
            <person name="Dalin E."/>
            <person name="Tice H."/>
            <person name="Pitluck S."/>
            <person name="Saunders E."/>
            <person name="Brettin T."/>
            <person name="Bruce D."/>
            <person name="Han C."/>
            <person name="Tapia R."/>
            <person name="Schmutz J."/>
            <person name="Larimer F."/>
            <person name="Land M."/>
            <person name="Hauser L."/>
            <person name="Kyrpides N."/>
            <person name="Kim E."/>
            <person name="Lovley D."/>
            <person name="Richardson P."/>
        </authorList>
    </citation>
    <scope>NUCLEOTIDE SEQUENCE [LARGE SCALE GENOMIC DNA]</scope>
    <source>
        <strain evidence="16">DSM 2379 / NBRC 103807 / OttBd1</strain>
    </source>
</reference>
<keyword evidence="6 13" id="KW-1133">Transmembrane helix</keyword>
<dbReference type="GO" id="GO:0046961">
    <property type="term" value="F:proton-transporting ATPase activity, rotational mechanism"/>
    <property type="evidence" value="ECO:0007669"/>
    <property type="project" value="TreeGrafter"/>
</dbReference>
<keyword evidence="9 13" id="KW-0066">ATP synthesis</keyword>
<keyword evidence="2 13" id="KW-0813">Transport</keyword>
<comment type="function">
    <text evidence="10 13">F(1)F(0) ATP synthase produces ATP from ADP in the presence of a proton or sodium gradient. F-type ATPases consist of two structural domains, F(1) containing the extramembraneous catalytic core and F(0) containing the membrane proton channel, linked together by a central stalk and a peripheral stalk. During catalysis, ATP synthesis in the catalytic domain of F(1) is coupled via a rotary mechanism of the central stalk subunits to proton translocation.</text>
</comment>